<dbReference type="RefSeq" id="WP_092546372.1">
    <property type="nucleotide sequence ID" value="NZ_BOMJ01000033.1"/>
</dbReference>
<dbReference type="InterPro" id="IPR007627">
    <property type="entry name" value="RNA_pol_sigma70_r2"/>
</dbReference>
<evidence type="ECO:0000256" key="4">
    <source>
        <dbReference type="ARBA" id="ARBA00023125"/>
    </source>
</evidence>
<dbReference type="InterPro" id="IPR013325">
    <property type="entry name" value="RNA_pol_sigma_r2"/>
</dbReference>
<dbReference type="SUPFAM" id="SSF88659">
    <property type="entry name" value="Sigma3 and sigma4 domains of RNA polymerase sigma factors"/>
    <property type="match status" value="1"/>
</dbReference>
<dbReference type="SUPFAM" id="SSF88946">
    <property type="entry name" value="Sigma2 domain of RNA polymerase sigma factors"/>
    <property type="match status" value="1"/>
</dbReference>
<dbReference type="InterPro" id="IPR014284">
    <property type="entry name" value="RNA_pol_sigma-70_dom"/>
</dbReference>
<dbReference type="GO" id="GO:0006352">
    <property type="term" value="P:DNA-templated transcription initiation"/>
    <property type="evidence" value="ECO:0007669"/>
    <property type="project" value="InterPro"/>
</dbReference>
<accession>A0A1H2B8Y2</accession>
<sequence>MTSTSTSTEPAAHFLEDLLSGHRPALLSYARTLTRDHHTAEDIVQETLLRAWRHADRLRSKPGSVRGWLLTVARNLSIDWLRSAASRHESVGAEHREASQPDHADAVADSDEAVTLLRRLSTEHRAVVFHTCMNGRTAQETARLLEIPVGTVKSRQHYALTLLRTNPRRRAEVAVD</sequence>
<evidence type="ECO:0000256" key="3">
    <source>
        <dbReference type="ARBA" id="ARBA00023082"/>
    </source>
</evidence>
<protein>
    <submittedName>
        <fullName evidence="8">RNA polymerase sigma-70 factor, ECF subfamily</fullName>
    </submittedName>
</protein>
<dbReference type="EMBL" id="LT629758">
    <property type="protein sequence ID" value="SDT54648.1"/>
    <property type="molecule type" value="Genomic_DNA"/>
</dbReference>
<dbReference type="InterPro" id="IPR039425">
    <property type="entry name" value="RNA_pol_sigma-70-like"/>
</dbReference>
<keyword evidence="2" id="KW-0805">Transcription regulation</keyword>
<evidence type="ECO:0000256" key="2">
    <source>
        <dbReference type="ARBA" id="ARBA00023015"/>
    </source>
</evidence>
<keyword evidence="4" id="KW-0238">DNA-binding</keyword>
<dbReference type="Gene3D" id="1.10.1740.10">
    <property type="match status" value="1"/>
</dbReference>
<dbReference type="InterPro" id="IPR036388">
    <property type="entry name" value="WH-like_DNA-bd_sf"/>
</dbReference>
<dbReference type="PANTHER" id="PTHR43133">
    <property type="entry name" value="RNA POLYMERASE ECF-TYPE SIGMA FACTO"/>
    <property type="match status" value="1"/>
</dbReference>
<dbReference type="Gene3D" id="1.10.10.10">
    <property type="entry name" value="Winged helix-like DNA-binding domain superfamily/Winged helix DNA-binding domain"/>
    <property type="match status" value="1"/>
</dbReference>
<comment type="similarity">
    <text evidence="1">Belongs to the sigma-70 factor family. ECF subfamily.</text>
</comment>
<evidence type="ECO:0000256" key="5">
    <source>
        <dbReference type="ARBA" id="ARBA00023163"/>
    </source>
</evidence>
<dbReference type="Pfam" id="PF04545">
    <property type="entry name" value="Sigma70_r4"/>
    <property type="match status" value="1"/>
</dbReference>
<keyword evidence="3" id="KW-0731">Sigma factor</keyword>
<dbReference type="InterPro" id="IPR013324">
    <property type="entry name" value="RNA_pol_sigma_r3/r4-like"/>
</dbReference>
<dbReference type="Proteomes" id="UP000198688">
    <property type="component" value="Chromosome I"/>
</dbReference>
<keyword evidence="5" id="KW-0804">Transcription</keyword>
<evidence type="ECO:0000313" key="9">
    <source>
        <dbReference type="Proteomes" id="UP000198688"/>
    </source>
</evidence>
<dbReference type="AlphaFoldDB" id="A0A1H2B8Y2"/>
<gene>
    <name evidence="8" type="ORF">SAMN04489716_4431</name>
</gene>
<evidence type="ECO:0000259" key="6">
    <source>
        <dbReference type="Pfam" id="PF04542"/>
    </source>
</evidence>
<keyword evidence="9" id="KW-1185">Reference proteome</keyword>
<reference evidence="8 9" key="1">
    <citation type="submission" date="2016-10" db="EMBL/GenBank/DDBJ databases">
        <authorList>
            <person name="de Groot N.N."/>
        </authorList>
    </citation>
    <scope>NUCLEOTIDE SEQUENCE [LARGE SCALE GENOMIC DNA]</scope>
    <source>
        <strain evidence="8 9">DSM 43941</strain>
    </source>
</reference>
<dbReference type="GO" id="GO:0016987">
    <property type="term" value="F:sigma factor activity"/>
    <property type="evidence" value="ECO:0007669"/>
    <property type="project" value="UniProtKB-KW"/>
</dbReference>
<dbReference type="OrthoDB" id="9811152at2"/>
<name>A0A1H2B8Y2_9ACTN</name>
<evidence type="ECO:0000256" key="1">
    <source>
        <dbReference type="ARBA" id="ARBA00010641"/>
    </source>
</evidence>
<dbReference type="GO" id="GO:0003677">
    <property type="term" value="F:DNA binding"/>
    <property type="evidence" value="ECO:0007669"/>
    <property type="project" value="UniProtKB-KW"/>
</dbReference>
<dbReference type="NCBIfam" id="TIGR02937">
    <property type="entry name" value="sigma70-ECF"/>
    <property type="match status" value="1"/>
</dbReference>
<feature type="domain" description="RNA polymerase sigma-70 region 4" evidence="7">
    <location>
        <begin position="116"/>
        <end position="164"/>
    </location>
</feature>
<evidence type="ECO:0000313" key="8">
    <source>
        <dbReference type="EMBL" id="SDT54648.1"/>
    </source>
</evidence>
<evidence type="ECO:0000259" key="7">
    <source>
        <dbReference type="Pfam" id="PF04545"/>
    </source>
</evidence>
<proteinExistence type="inferred from homology"/>
<organism evidence="8 9">
    <name type="scientific">Actinoplanes derwentensis</name>
    <dbReference type="NCBI Taxonomy" id="113562"/>
    <lineage>
        <taxon>Bacteria</taxon>
        <taxon>Bacillati</taxon>
        <taxon>Actinomycetota</taxon>
        <taxon>Actinomycetes</taxon>
        <taxon>Micromonosporales</taxon>
        <taxon>Micromonosporaceae</taxon>
        <taxon>Actinoplanes</taxon>
    </lineage>
</organism>
<dbReference type="Pfam" id="PF04542">
    <property type="entry name" value="Sigma70_r2"/>
    <property type="match status" value="1"/>
</dbReference>
<feature type="domain" description="RNA polymerase sigma-70 region 2" evidence="6">
    <location>
        <begin position="20"/>
        <end position="85"/>
    </location>
</feature>
<dbReference type="PANTHER" id="PTHR43133:SF52">
    <property type="entry name" value="ECF RNA POLYMERASE SIGMA FACTOR SIGL"/>
    <property type="match status" value="1"/>
</dbReference>
<dbReference type="STRING" id="113562.SAMN04489716_4431"/>
<dbReference type="InterPro" id="IPR007630">
    <property type="entry name" value="RNA_pol_sigma70_r4"/>
</dbReference>